<dbReference type="SUPFAM" id="SSF57552">
    <property type="entry name" value="Blood coagulation inhibitor (disintegrin)"/>
    <property type="match status" value="1"/>
</dbReference>
<feature type="compositionally biased region" description="Basic and acidic residues" evidence="10">
    <location>
        <begin position="826"/>
        <end position="840"/>
    </location>
</feature>
<evidence type="ECO:0000256" key="4">
    <source>
        <dbReference type="ARBA" id="ARBA00023049"/>
    </source>
</evidence>
<feature type="compositionally biased region" description="Polar residues" evidence="10">
    <location>
        <begin position="878"/>
        <end position="887"/>
    </location>
</feature>
<dbReference type="InterPro" id="IPR006586">
    <property type="entry name" value="ADAM_Cys-rich"/>
</dbReference>
<dbReference type="SMR" id="A0A3R7M9Y5"/>
<dbReference type="Pfam" id="PF00200">
    <property type="entry name" value="Disintegrin"/>
    <property type="match status" value="1"/>
</dbReference>
<dbReference type="Gene3D" id="4.10.70.10">
    <property type="entry name" value="Disintegrin domain"/>
    <property type="match status" value="1"/>
</dbReference>
<feature type="compositionally biased region" description="Basic and acidic residues" evidence="10">
    <location>
        <begin position="1459"/>
        <end position="1468"/>
    </location>
</feature>
<dbReference type="InterPro" id="IPR001590">
    <property type="entry name" value="Peptidase_M12B"/>
</dbReference>
<evidence type="ECO:0000256" key="6">
    <source>
        <dbReference type="ARBA" id="ARBA00023157"/>
    </source>
</evidence>
<keyword evidence="15" id="KW-0401">Integrin</keyword>
<dbReference type="OrthoDB" id="5951731at2759"/>
<protein>
    <submittedName>
        <fullName evidence="15">Putative disintegrin and metalloproteinase domain-containing protein 12</fullName>
    </submittedName>
</protein>
<feature type="compositionally biased region" description="Pro residues" evidence="10">
    <location>
        <begin position="849"/>
        <end position="858"/>
    </location>
</feature>
<dbReference type="GO" id="GO:0007229">
    <property type="term" value="P:integrin-mediated signaling pathway"/>
    <property type="evidence" value="ECO:0007669"/>
    <property type="project" value="UniProtKB-KW"/>
</dbReference>
<evidence type="ECO:0000256" key="3">
    <source>
        <dbReference type="ARBA" id="ARBA00022989"/>
    </source>
</evidence>
<feature type="compositionally biased region" description="Pro residues" evidence="10">
    <location>
        <begin position="1194"/>
        <end position="1214"/>
    </location>
</feature>
<feature type="compositionally biased region" description="Basic and acidic residues" evidence="10">
    <location>
        <begin position="1014"/>
        <end position="1023"/>
    </location>
</feature>
<feature type="compositionally biased region" description="Low complexity" evidence="10">
    <location>
        <begin position="859"/>
        <end position="871"/>
    </location>
</feature>
<feature type="region of interest" description="Disordered" evidence="10">
    <location>
        <begin position="1090"/>
        <end position="1221"/>
    </location>
</feature>
<feature type="domain" description="Disintegrin" evidence="13">
    <location>
        <begin position="414"/>
        <end position="502"/>
    </location>
</feature>
<feature type="compositionally biased region" description="Low complexity" evidence="10">
    <location>
        <begin position="777"/>
        <end position="794"/>
    </location>
</feature>
<dbReference type="SMART" id="SM00608">
    <property type="entry name" value="ACR"/>
    <property type="match status" value="1"/>
</dbReference>
<dbReference type="PROSITE" id="PS50215">
    <property type="entry name" value="ADAM_MEPRO"/>
    <property type="match status" value="1"/>
</dbReference>
<feature type="compositionally biased region" description="Polar residues" evidence="10">
    <location>
        <begin position="1490"/>
        <end position="1516"/>
    </location>
</feature>
<dbReference type="Pfam" id="PF01421">
    <property type="entry name" value="Reprolysin"/>
    <property type="match status" value="1"/>
</dbReference>
<feature type="domain" description="Peptidase M12B" evidence="14">
    <location>
        <begin position="211"/>
        <end position="408"/>
    </location>
</feature>
<feature type="disulfide bond" evidence="9">
    <location>
        <begin position="363"/>
        <end position="387"/>
    </location>
</feature>
<keyword evidence="9" id="KW-0862">Zinc</keyword>
<dbReference type="InterPro" id="IPR036436">
    <property type="entry name" value="Disintegrin_dom_sf"/>
</dbReference>
<dbReference type="GO" id="GO:0016020">
    <property type="term" value="C:membrane"/>
    <property type="evidence" value="ECO:0007669"/>
    <property type="project" value="UniProtKB-SubCell"/>
</dbReference>
<dbReference type="PROSITE" id="PS50026">
    <property type="entry name" value="EGF_3"/>
    <property type="match status" value="1"/>
</dbReference>
<keyword evidence="3" id="KW-1133">Transmembrane helix</keyword>
<feature type="binding site" evidence="9">
    <location>
        <position position="357"/>
    </location>
    <ligand>
        <name>Zn(2+)</name>
        <dbReference type="ChEBI" id="CHEBI:29105"/>
        <note>catalytic</note>
    </ligand>
</feature>
<dbReference type="InterPro" id="IPR002870">
    <property type="entry name" value="Peptidase_M12B_N"/>
</dbReference>
<evidence type="ECO:0000313" key="16">
    <source>
        <dbReference type="Proteomes" id="UP000283509"/>
    </source>
</evidence>
<gene>
    <name evidence="15" type="ORF">C7M84_010611</name>
</gene>
<organism evidence="15 16">
    <name type="scientific">Penaeus vannamei</name>
    <name type="common">Whiteleg shrimp</name>
    <name type="synonym">Litopenaeus vannamei</name>
    <dbReference type="NCBI Taxonomy" id="6689"/>
    <lineage>
        <taxon>Eukaryota</taxon>
        <taxon>Metazoa</taxon>
        <taxon>Ecdysozoa</taxon>
        <taxon>Arthropoda</taxon>
        <taxon>Crustacea</taxon>
        <taxon>Multicrustacea</taxon>
        <taxon>Malacostraca</taxon>
        <taxon>Eumalacostraca</taxon>
        <taxon>Eucarida</taxon>
        <taxon>Decapoda</taxon>
        <taxon>Dendrobranchiata</taxon>
        <taxon>Penaeoidea</taxon>
        <taxon>Penaeidae</taxon>
        <taxon>Penaeus</taxon>
    </lineage>
</organism>
<keyword evidence="4" id="KW-0482">Metalloprotease</keyword>
<dbReference type="GO" id="GO:0006509">
    <property type="term" value="P:membrane protein ectodomain proteolysis"/>
    <property type="evidence" value="ECO:0007669"/>
    <property type="project" value="TreeGrafter"/>
</dbReference>
<keyword evidence="16" id="KW-1185">Reference proteome</keyword>
<dbReference type="Pfam" id="PF08516">
    <property type="entry name" value="ADAM_CR"/>
    <property type="match status" value="1"/>
</dbReference>
<dbReference type="InterPro" id="IPR001762">
    <property type="entry name" value="Disintegrin_dom"/>
</dbReference>
<feature type="compositionally biased region" description="Low complexity" evidence="10">
    <location>
        <begin position="1381"/>
        <end position="1404"/>
    </location>
</feature>
<proteinExistence type="predicted"/>
<evidence type="ECO:0000259" key="14">
    <source>
        <dbReference type="PROSITE" id="PS50215"/>
    </source>
</evidence>
<dbReference type="InterPro" id="IPR000742">
    <property type="entry name" value="EGF"/>
</dbReference>
<feature type="disulfide bond" evidence="7">
    <location>
        <begin position="474"/>
        <end position="494"/>
    </location>
</feature>
<dbReference type="Proteomes" id="UP000283509">
    <property type="component" value="Unassembled WGS sequence"/>
</dbReference>
<dbReference type="FunFam" id="3.40.390.10:FF:000002">
    <property type="entry name" value="Disintegrin and metalloproteinase domain-containing protein 22"/>
    <property type="match status" value="1"/>
</dbReference>
<dbReference type="PROSITE" id="PS50214">
    <property type="entry name" value="DISINTEGRIN_2"/>
    <property type="match status" value="1"/>
</dbReference>
<dbReference type="PANTHER" id="PTHR11905:SF159">
    <property type="entry name" value="ADAM METALLOPROTEASE"/>
    <property type="match status" value="1"/>
</dbReference>
<dbReference type="SMART" id="SM00050">
    <property type="entry name" value="DISIN"/>
    <property type="match status" value="1"/>
</dbReference>
<dbReference type="InterPro" id="IPR034027">
    <property type="entry name" value="Reprolysin_adamalysin"/>
</dbReference>
<dbReference type="EMBL" id="QCYY01002345">
    <property type="protein sequence ID" value="ROT71092.1"/>
    <property type="molecule type" value="Genomic_DNA"/>
</dbReference>
<keyword evidence="9" id="KW-0479">Metal-binding</keyword>
<feature type="signal peptide" evidence="11">
    <location>
        <begin position="1"/>
        <end position="22"/>
    </location>
</feature>
<feature type="domain" description="EGF-like" evidence="12">
    <location>
        <begin position="649"/>
        <end position="679"/>
    </location>
</feature>
<evidence type="ECO:0000256" key="2">
    <source>
        <dbReference type="ARBA" id="ARBA00022692"/>
    </source>
</evidence>
<dbReference type="CDD" id="cd04269">
    <property type="entry name" value="ZnMc_adamalysin_II_like"/>
    <property type="match status" value="1"/>
</dbReference>
<evidence type="ECO:0000259" key="13">
    <source>
        <dbReference type="PROSITE" id="PS50214"/>
    </source>
</evidence>
<feature type="binding site" evidence="9">
    <location>
        <position position="347"/>
    </location>
    <ligand>
        <name>Zn(2+)</name>
        <dbReference type="ChEBI" id="CHEBI:29105"/>
        <note>catalytic</note>
    </ligand>
</feature>
<keyword evidence="11" id="KW-0732">Signal</keyword>
<feature type="compositionally biased region" description="Basic and acidic residues" evidence="10">
    <location>
        <begin position="1253"/>
        <end position="1262"/>
    </location>
</feature>
<feature type="region of interest" description="Disordered" evidence="10">
    <location>
        <begin position="741"/>
        <end position="955"/>
    </location>
</feature>
<keyword evidence="8" id="KW-0245">EGF-like domain</keyword>
<feature type="compositionally biased region" description="Polar residues" evidence="10">
    <location>
        <begin position="795"/>
        <end position="810"/>
    </location>
</feature>
<keyword evidence="2" id="KW-0812">Transmembrane</keyword>
<evidence type="ECO:0000256" key="5">
    <source>
        <dbReference type="ARBA" id="ARBA00023136"/>
    </source>
</evidence>
<comment type="subcellular location">
    <subcellularLocation>
        <location evidence="1">Membrane</location>
        <topology evidence="1">Single-pass membrane protein</topology>
    </subcellularLocation>
</comment>
<dbReference type="SUPFAM" id="SSF55486">
    <property type="entry name" value="Metalloproteases ('zincins'), catalytic domain"/>
    <property type="match status" value="1"/>
</dbReference>
<dbReference type="InterPro" id="IPR024079">
    <property type="entry name" value="MetalloPept_cat_dom_sf"/>
</dbReference>
<dbReference type="PANTHER" id="PTHR11905">
    <property type="entry name" value="ADAM A DISINTEGRIN AND METALLOPROTEASE DOMAIN"/>
    <property type="match status" value="1"/>
</dbReference>
<feature type="disulfide bond" evidence="8">
    <location>
        <begin position="669"/>
        <end position="678"/>
    </location>
</feature>
<evidence type="ECO:0000256" key="10">
    <source>
        <dbReference type="SAM" id="MobiDB-lite"/>
    </source>
</evidence>
<evidence type="ECO:0000256" key="8">
    <source>
        <dbReference type="PROSITE-ProRule" id="PRU00076"/>
    </source>
</evidence>
<feature type="compositionally biased region" description="Polar residues" evidence="10">
    <location>
        <begin position="1135"/>
        <end position="1155"/>
    </location>
</feature>
<evidence type="ECO:0000259" key="12">
    <source>
        <dbReference type="PROSITE" id="PS50026"/>
    </source>
</evidence>
<accession>A0A3R7M9Y5</accession>
<feature type="binding site" evidence="9">
    <location>
        <position position="351"/>
    </location>
    <ligand>
        <name>Zn(2+)</name>
        <dbReference type="ChEBI" id="CHEBI:29105"/>
        <note>catalytic</note>
    </ligand>
</feature>
<sequence length="1551" mass="166543">MPFGPGCGRLLVALLLLVGARAWEREGFGWVVATKRHIDSTRETDGHVHDITLGLNLGEEDILVDLQLNRNLLPRDYFEKYYHNGSQYIQRPVGEAAGLCHYQGVIRGRPGSWAALSTCNGVSGVVFDGEELHYVERIPETPASIQSPHYHFQHSDIIPRNFSCGYSGKPHPVRDLFHDENFSRLLRYKRSSTVSNSNNIRGPYNANALSRYVELVLVADKSVFEKHGHEVSKIYNRCKDIANIVNALYQPLNIFIALVGVEVWKDEDQVEISTDGDKTLTNFLNYRKVRLIQEHPNDNAQLLTGKQFDAGVVGKALKGPICTYQYSGGVNMDHSDTVGLVATTVAHEMGHNFGMEHDTEEECECPDKRCIMAPSSGSKSPTHWSSCSYEYLALSFERSMDYCLRNKPTRLFDSPVCGNGFVEPGEQCDCGLPDYCNNPCCNAATCMLYSNATCATGHCCDLETCRPKLAGVKCRTAVHECDLPEYCTGDSEYCPDDSFKSDGHECMAGQAFCHNGMCRTHGEQCKLLWGPTGQSSDDRCYMMNTQGNQNGNCGYNWVNDTYNKCSDRDIKCGMLHCMHLNERLEFGMESVSKVSHSFLKSSSGVIPCRVALVDMGLDMVDPGLAPDGAKCGKGKMCVNQRCMPVADLKIGECNCNGHGVCNNNGHCHCDVGYAPPDCLYPGLGGSEDSGPASNPHATNNFVIGMFVFFLGIVPGGLVVLCLVYYTRGNLKLWWETKGRPATSKLPHVDTGKRGSRPPGSLGVEAGGIGRQAEINVTSGIISPRSPTPPSSQGSKSNSPLLNGHATSIMSGDQPDKGNLFSKNLFGKHEGFTLSPLKEKSPPGVKSAGAPPPIPPPPAAVKAVSAASVASAPPAPPTVMSNGPTDNPSVIGWQSKGLYPQVQKASNNTGTGSVTKMSISGPSLQGSTNPAIAPSVSKSALPSRSAPPPPPVTATATLSPAAITTASPAAYANAPQVAIISPSRRAPSLNSRPLSVPDASTLVAQAQEYSCESETESKPQEGDKQSTVARIASFLTKKDKQGSEASQSDVEAGCSNTLPRKAAKIKRESLMQLEISAPMQLHATELPANLVPVRSAPEPPMPSNLKPSQVKANQEETGKPNKVSWAPSVPDDKVKTPSSGDTRSSMRVTWTPSALDSTGKDPTMELQRIGSMREAPVTIRPAIPKFGSMRAPRPKSLPPTRPSEPPPRPPLPMIPGTPESECFYDDCLNIQEGTAPIADIDDDNSPESIYATIDEKTPDKEVPLQEVTYAPPDAVEGKKEKKSIFSFLYNKPKKKPSKEKSTPEEVEPVSEPIYTNLVESPPETEKNLKEDKGSSATKDEKTKSGNEKESILSPTSGSRGRGSVSQSKATTPTGKPGRVLSPTRGTTPTSRGTTPTRNTTATSSGRADKSRSTTPQPGAKKLTTGSSDKVDPKPVSKVEKSEKIGSKPSDKTGNKVSSKPSDKATEKTGPKKQTAKPIQAVGKVPGGPASKPTTGPGTSGPNRAGRISNTHVASLQQKFEKKEAESQDLKPSTKAPSRKSQEVKPILAPKPK</sequence>
<dbReference type="GO" id="GO:0046872">
    <property type="term" value="F:metal ion binding"/>
    <property type="evidence" value="ECO:0007669"/>
    <property type="project" value="UniProtKB-KW"/>
</dbReference>
<evidence type="ECO:0000256" key="9">
    <source>
        <dbReference type="PROSITE-ProRule" id="PRU00276"/>
    </source>
</evidence>
<evidence type="ECO:0000313" key="15">
    <source>
        <dbReference type="EMBL" id="ROT71092.1"/>
    </source>
</evidence>
<feature type="compositionally biased region" description="Polar residues" evidence="10">
    <location>
        <begin position="1363"/>
        <end position="1372"/>
    </location>
</feature>
<dbReference type="FunFam" id="4.10.70.10:FF:000001">
    <property type="entry name" value="Disintegrin and metalloproteinase domain-containing protein 22"/>
    <property type="match status" value="1"/>
</dbReference>
<keyword evidence="4" id="KW-0645">Protease</keyword>
<dbReference type="GO" id="GO:0004222">
    <property type="term" value="F:metalloendopeptidase activity"/>
    <property type="evidence" value="ECO:0007669"/>
    <property type="project" value="InterPro"/>
</dbReference>
<feature type="compositionally biased region" description="Polar residues" evidence="10">
    <location>
        <begin position="1042"/>
        <end position="1057"/>
    </location>
</feature>
<keyword evidence="4" id="KW-0378">Hydrolase</keyword>
<feature type="compositionally biased region" description="Polar residues" evidence="10">
    <location>
        <begin position="902"/>
        <end position="929"/>
    </location>
</feature>
<name>A0A3R7M9Y5_PENVA</name>
<feature type="active site" evidence="9">
    <location>
        <position position="348"/>
    </location>
</feature>
<feature type="compositionally biased region" description="Basic and acidic residues" evidence="10">
    <location>
        <begin position="1322"/>
        <end position="1349"/>
    </location>
</feature>
<keyword evidence="6 8" id="KW-1015">Disulfide bond</keyword>
<feature type="compositionally biased region" description="Basic and acidic residues" evidence="10">
    <location>
        <begin position="1427"/>
        <end position="1452"/>
    </location>
</feature>
<dbReference type="PROSITE" id="PS01186">
    <property type="entry name" value="EGF_2"/>
    <property type="match status" value="1"/>
</dbReference>
<reference evidence="15 16" key="2">
    <citation type="submission" date="2019-01" db="EMBL/GenBank/DDBJ databases">
        <title>The decoding of complex shrimp genome reveals the adaptation for benthos swimmer, frequently molting mechanism and breeding impact on genome.</title>
        <authorList>
            <person name="Sun Y."/>
            <person name="Gao Y."/>
            <person name="Yu Y."/>
        </authorList>
    </citation>
    <scope>NUCLEOTIDE SEQUENCE [LARGE SCALE GENOMIC DNA]</scope>
    <source>
        <tissue evidence="15">Muscle</tissue>
    </source>
</reference>
<evidence type="ECO:0000256" key="1">
    <source>
        <dbReference type="ARBA" id="ARBA00004167"/>
    </source>
</evidence>
<feature type="compositionally biased region" description="Basic and acidic residues" evidence="10">
    <location>
        <begin position="1517"/>
        <end position="1527"/>
    </location>
</feature>
<reference evidence="15 16" key="1">
    <citation type="submission" date="2018-04" db="EMBL/GenBank/DDBJ databases">
        <authorList>
            <person name="Zhang X."/>
            <person name="Yuan J."/>
            <person name="Li F."/>
            <person name="Xiang J."/>
        </authorList>
    </citation>
    <scope>NUCLEOTIDE SEQUENCE [LARGE SCALE GENOMIC DNA]</scope>
    <source>
        <tissue evidence="15">Muscle</tissue>
    </source>
</reference>
<dbReference type="Pfam" id="PF01562">
    <property type="entry name" value="Pep_M12B_propep"/>
    <property type="match status" value="1"/>
</dbReference>
<evidence type="ECO:0000256" key="11">
    <source>
        <dbReference type="SAM" id="SignalP"/>
    </source>
</evidence>
<feature type="region of interest" description="Disordered" evidence="10">
    <location>
        <begin position="1253"/>
        <end position="1551"/>
    </location>
</feature>
<feature type="chain" id="PRO_5018545454" evidence="11">
    <location>
        <begin position="23"/>
        <end position="1551"/>
    </location>
</feature>
<comment type="caution">
    <text evidence="8">Lacks conserved residue(s) required for the propagation of feature annotation.</text>
</comment>
<dbReference type="Gene3D" id="3.40.390.10">
    <property type="entry name" value="Collagenase (Catalytic Domain)"/>
    <property type="match status" value="1"/>
</dbReference>
<evidence type="ECO:0000256" key="7">
    <source>
        <dbReference type="PROSITE-ProRule" id="PRU00068"/>
    </source>
</evidence>
<comment type="caution">
    <text evidence="15">The sequence shown here is derived from an EMBL/GenBank/DDBJ whole genome shotgun (WGS) entry which is preliminary data.</text>
</comment>
<feature type="region of interest" description="Disordered" evidence="10">
    <location>
        <begin position="1005"/>
        <end position="1059"/>
    </location>
</feature>
<keyword evidence="5" id="KW-0472">Membrane</keyword>
<feature type="disulfide bond" evidence="9">
    <location>
        <begin position="365"/>
        <end position="370"/>
    </location>
</feature>